<evidence type="ECO:0008006" key="4">
    <source>
        <dbReference type="Google" id="ProtNLM"/>
    </source>
</evidence>
<dbReference type="InterPro" id="IPR036322">
    <property type="entry name" value="WD40_repeat_dom_sf"/>
</dbReference>
<gene>
    <name evidence="2" type="ORF">HG535_0E01460</name>
</gene>
<evidence type="ECO:0000313" key="3">
    <source>
        <dbReference type="Proteomes" id="UP000509704"/>
    </source>
</evidence>
<proteinExistence type="predicted"/>
<protein>
    <recommendedName>
        <fullName evidence="4">Small-subunit processome Utp12 domain-containing protein</fullName>
    </recommendedName>
</protein>
<reference evidence="2 3" key="1">
    <citation type="submission" date="2020-07" db="EMBL/GenBank/DDBJ databases">
        <title>The yeast mating-type switching endonuclease HO is a domesticated member of an unorthodox homing genetic element family.</title>
        <authorList>
            <person name="Coughlan A.Y."/>
            <person name="Lombardi L."/>
            <person name="Braun-Galleani S."/>
            <person name="Martos A.R."/>
            <person name="Galeote V."/>
            <person name="Bigey F."/>
            <person name="Dequin S."/>
            <person name="Byrne K.P."/>
            <person name="Wolfe K.H."/>
        </authorList>
    </citation>
    <scope>NUCLEOTIDE SEQUENCE [LARGE SCALE GENOMIC DNA]</scope>
    <source>
        <strain evidence="2 3">NRRL Y-6702</strain>
    </source>
</reference>
<dbReference type="RefSeq" id="XP_037144789.1">
    <property type="nucleotide sequence ID" value="XM_037288894.1"/>
</dbReference>
<evidence type="ECO:0000313" key="2">
    <source>
        <dbReference type="EMBL" id="QLG73062.1"/>
    </source>
</evidence>
<dbReference type="GeneID" id="59236804"/>
<dbReference type="KEGG" id="zmk:HG535_0E01460"/>
<sequence length="577" mass="64660">MNEFTLLGHSSTKFNMTSSSAIVAGFSQDVHNFAFQTNFAQKNAVDIYPLDAANDYSVNSSLVSHIDYESNELKASEVIFSGWCNLSSKESGKKTKRKRDDEKNNITEEGTYTENFYVNVFSSGKVVVFSSGGKQIVNIIQLKQELSYADTVGSHVWILDSGKIIKKFQYNQSKASKSLHLVNLEGFNDEAVVNFQVLTKGSNSLLGVSCEAHFYLIDPNKKKSLILAKYNVNASIASEFSKDGKNIIIATTSQILIYDFPSGNVVRKWQEDVSKMKIVDEFILILNSVGELSVFSLNKEGCICKITVMESEIIECTSIENSIMIAWLDVNEPKFKTVPFQEIIASDKIVLNEDIEGNTALSETDRITRKNSIDGDEEDNTVSPKKVSKAEQDELTQSLISTLDSGDDIEQITSIMQLDTWSEQRIKSFILIQLQTVVATKRLLEAAIMKLQENLWAKSNSIFIWFKWLITLKGDSFLTKDFRKQLKLIKIGLRSSTETLPTLLGIQGRLELLKKQEQMRVEFAKLNFVEDEVDAENIEYGEAQGDTGDNDDAEDSISYANGEGDTFVDASEHRDSI</sequence>
<dbReference type="OrthoDB" id="30195at2759"/>
<keyword evidence="3" id="KW-1185">Reference proteome</keyword>
<evidence type="ECO:0000256" key="1">
    <source>
        <dbReference type="SAM" id="MobiDB-lite"/>
    </source>
</evidence>
<accession>A0A7H9B5L9</accession>
<dbReference type="SUPFAM" id="SSF50978">
    <property type="entry name" value="WD40 repeat-like"/>
    <property type="match status" value="1"/>
</dbReference>
<dbReference type="AlphaFoldDB" id="A0A7H9B5L9"/>
<name>A0A7H9B5L9_ZYGMR</name>
<dbReference type="Proteomes" id="UP000509704">
    <property type="component" value="Chromosome 5"/>
</dbReference>
<feature type="region of interest" description="Disordered" evidence="1">
    <location>
        <begin position="366"/>
        <end position="387"/>
    </location>
</feature>
<organism evidence="2 3">
    <name type="scientific">Zygotorulaspora mrakii</name>
    <name type="common">Zygosaccharomyces mrakii</name>
    <dbReference type="NCBI Taxonomy" id="42260"/>
    <lineage>
        <taxon>Eukaryota</taxon>
        <taxon>Fungi</taxon>
        <taxon>Dikarya</taxon>
        <taxon>Ascomycota</taxon>
        <taxon>Saccharomycotina</taxon>
        <taxon>Saccharomycetes</taxon>
        <taxon>Saccharomycetales</taxon>
        <taxon>Saccharomycetaceae</taxon>
        <taxon>Zygotorulaspora</taxon>
    </lineage>
</organism>
<dbReference type="EMBL" id="CP058608">
    <property type="protein sequence ID" value="QLG73062.1"/>
    <property type="molecule type" value="Genomic_DNA"/>
</dbReference>
<feature type="region of interest" description="Disordered" evidence="1">
    <location>
        <begin position="539"/>
        <end position="577"/>
    </location>
</feature>